<dbReference type="SUPFAM" id="SSF54427">
    <property type="entry name" value="NTF2-like"/>
    <property type="match status" value="1"/>
</dbReference>
<evidence type="ECO:0000259" key="1">
    <source>
        <dbReference type="Pfam" id="PF12680"/>
    </source>
</evidence>
<dbReference type="Gene3D" id="3.10.450.50">
    <property type="match status" value="1"/>
</dbReference>
<dbReference type="InterPro" id="IPR037401">
    <property type="entry name" value="SnoaL-like"/>
</dbReference>
<sequence>MDMPGITNTYFEADRRNDANALLDTFAVEAFVEDERARHQGVAAIREWWVAAKKAAQYVAEPLECTVDCDKALIRAKVSGQFPGSPVTLTYDFAIKHGKIVSLEIQ</sequence>
<dbReference type="AlphaFoldDB" id="A0A1B8RII1"/>
<reference evidence="2" key="1">
    <citation type="journal article" date="2015" name="BMC Genomics">
        <title>Transcriptome profiling of a Rhizobium leguminosarum bv. trifolii rosR mutant reveals the role of the transcriptional regulator RosR in motility, synthesis of cell-surface components, and other cellular processes.</title>
        <authorList>
            <person name="Rachwal K."/>
            <person name="Matczynska E."/>
            <person name="Janczarek M."/>
        </authorList>
    </citation>
    <scope>NUCLEOTIDE SEQUENCE</scope>
    <source>
        <strain evidence="2">Rt24.2</strain>
    </source>
</reference>
<evidence type="ECO:0000313" key="2">
    <source>
        <dbReference type="EMBL" id="AOO88540.1"/>
    </source>
</evidence>
<proteinExistence type="predicted"/>
<dbReference type="InterPro" id="IPR032710">
    <property type="entry name" value="NTF2-like_dom_sf"/>
</dbReference>
<organism evidence="2">
    <name type="scientific">Rhizobium leguminosarum bv. trifolii</name>
    <dbReference type="NCBI Taxonomy" id="386"/>
    <lineage>
        <taxon>Bacteria</taxon>
        <taxon>Pseudomonadati</taxon>
        <taxon>Pseudomonadota</taxon>
        <taxon>Alphaproteobacteria</taxon>
        <taxon>Hyphomicrobiales</taxon>
        <taxon>Rhizobiaceae</taxon>
        <taxon>Rhizobium/Agrobacterium group</taxon>
        <taxon>Rhizobium</taxon>
    </lineage>
</organism>
<accession>A0A1B8RII1</accession>
<feature type="domain" description="SnoaL-like" evidence="1">
    <location>
        <begin position="9"/>
        <end position="101"/>
    </location>
</feature>
<dbReference type="RefSeq" id="WP_065276027.1">
    <property type="nucleotide sequence ID" value="NZ_MAMO01000005.1"/>
</dbReference>
<dbReference type="EMBL" id="KX486176">
    <property type="protein sequence ID" value="AOO88540.1"/>
    <property type="molecule type" value="Genomic_DNA"/>
</dbReference>
<protein>
    <recommendedName>
        <fullName evidence="1">SnoaL-like domain-containing protein</fullName>
    </recommendedName>
</protein>
<name>A0A1B8RII1_RHILT</name>
<dbReference type="Pfam" id="PF12680">
    <property type="entry name" value="SnoaL_2"/>
    <property type="match status" value="1"/>
</dbReference>
<reference evidence="2" key="2">
    <citation type="journal article" date="2016" name="Front. Microbiol.">
        <title>The Regulatory Protein RosR Affects Rhizobium leguminosarum bv. trifolii Protein Profiles, Cell Surface Properties, and Symbiosis with Clover.</title>
        <authorList>
            <person name="Rachwal K."/>
            <person name="Boguszewska A."/>
            <person name="Kopcinska J."/>
            <person name="Karas M."/>
            <person name="Tchorzewski M."/>
            <person name="Janczarek M."/>
        </authorList>
    </citation>
    <scope>NUCLEOTIDE SEQUENCE</scope>
    <source>
        <strain evidence="2">Rt24.2</strain>
    </source>
</reference>